<proteinExistence type="predicted"/>
<keyword evidence="1" id="KW-0812">Transmembrane</keyword>
<organism evidence="2 3">
    <name type="scientific">Halalkalibacter alkaliphilus</name>
    <dbReference type="NCBI Taxonomy" id="2917993"/>
    <lineage>
        <taxon>Bacteria</taxon>
        <taxon>Bacillati</taxon>
        <taxon>Bacillota</taxon>
        <taxon>Bacilli</taxon>
        <taxon>Bacillales</taxon>
        <taxon>Bacillaceae</taxon>
        <taxon>Halalkalibacter</taxon>
    </lineage>
</organism>
<evidence type="ECO:0000256" key="1">
    <source>
        <dbReference type="SAM" id="Phobius"/>
    </source>
</evidence>
<dbReference type="RefSeq" id="WP_250095282.1">
    <property type="nucleotide sequence ID" value="NZ_JAKRYL010000003.1"/>
</dbReference>
<sequence length="126" mass="14807">MTELVAFVIATIVTIPLLGWYMIYITSVKISKNKSKSMRRASDWTTLLFMIAVYFIMIEIWAQSFLWIILAIFFFIALVVTWIQWRVSGDIQTIKLFKGIWRFNFLTFVIIYVLLSGYGLLARIFS</sequence>
<dbReference type="Proteomes" id="UP001139150">
    <property type="component" value="Unassembled WGS sequence"/>
</dbReference>
<keyword evidence="1" id="KW-0472">Membrane</keyword>
<keyword evidence="3" id="KW-1185">Reference proteome</keyword>
<evidence type="ECO:0000313" key="2">
    <source>
        <dbReference type="EMBL" id="MCL7746361.1"/>
    </source>
</evidence>
<feature type="transmembrane region" description="Helical" evidence="1">
    <location>
        <begin position="105"/>
        <end position="125"/>
    </location>
</feature>
<dbReference type="Pfam" id="PF11877">
    <property type="entry name" value="DUF3397"/>
    <property type="match status" value="1"/>
</dbReference>
<protein>
    <submittedName>
        <fullName evidence="2">DUF3397 domain-containing protein</fullName>
    </submittedName>
</protein>
<feature type="transmembrane region" description="Helical" evidence="1">
    <location>
        <begin position="6"/>
        <end position="24"/>
    </location>
</feature>
<dbReference type="PIRSF" id="PIRSF030092">
    <property type="entry name" value="UCP030092"/>
    <property type="match status" value="1"/>
</dbReference>
<keyword evidence="1" id="KW-1133">Transmembrane helix</keyword>
<dbReference type="AlphaFoldDB" id="A0A9X1ZXV0"/>
<dbReference type="EMBL" id="JAKRYL010000003">
    <property type="protein sequence ID" value="MCL7746361.1"/>
    <property type="molecule type" value="Genomic_DNA"/>
</dbReference>
<evidence type="ECO:0000313" key="3">
    <source>
        <dbReference type="Proteomes" id="UP001139150"/>
    </source>
</evidence>
<accession>A0A9X1ZXV0</accession>
<dbReference type="InterPro" id="IPR016945">
    <property type="entry name" value="UCP030092"/>
</dbReference>
<feature type="transmembrane region" description="Helical" evidence="1">
    <location>
        <begin position="44"/>
        <end position="61"/>
    </location>
</feature>
<reference evidence="2" key="1">
    <citation type="submission" date="2022-02" db="EMBL/GenBank/DDBJ databases">
        <title>Halalkalibacter sp. nov. isolated from Lonar Lake, India.</title>
        <authorList>
            <person name="Joshi A."/>
            <person name="Thite S."/>
            <person name="Lodha T."/>
        </authorList>
    </citation>
    <scope>NUCLEOTIDE SEQUENCE</scope>
    <source>
        <strain evidence="2">MEB205</strain>
    </source>
</reference>
<gene>
    <name evidence="2" type="ORF">MF646_04425</name>
</gene>
<dbReference type="InterPro" id="IPR024515">
    <property type="entry name" value="DUF3397"/>
</dbReference>
<comment type="caution">
    <text evidence="2">The sequence shown here is derived from an EMBL/GenBank/DDBJ whole genome shotgun (WGS) entry which is preliminary data.</text>
</comment>
<feature type="transmembrane region" description="Helical" evidence="1">
    <location>
        <begin position="67"/>
        <end position="85"/>
    </location>
</feature>
<name>A0A9X1ZXV0_9BACI</name>